<organism evidence="2 3">
    <name type="scientific">Klebsiella pneumoniae</name>
    <dbReference type="NCBI Taxonomy" id="573"/>
    <lineage>
        <taxon>Bacteria</taxon>
        <taxon>Pseudomonadati</taxon>
        <taxon>Pseudomonadota</taxon>
        <taxon>Gammaproteobacteria</taxon>
        <taxon>Enterobacterales</taxon>
        <taxon>Enterobacteriaceae</taxon>
        <taxon>Klebsiella/Raoultella group</taxon>
        <taxon>Klebsiella</taxon>
        <taxon>Klebsiella pneumoniae complex</taxon>
    </lineage>
</organism>
<name>A0A2X3IVI1_KLEPN</name>
<dbReference type="AntiFam" id="ANF00142">
    <property type="entry name" value="Shadow ORF (opposite yadG)"/>
</dbReference>
<dbReference type="Proteomes" id="UP000250675">
    <property type="component" value="Unassembled WGS sequence"/>
</dbReference>
<feature type="region of interest" description="Disordered" evidence="1">
    <location>
        <begin position="1"/>
        <end position="20"/>
    </location>
</feature>
<dbReference type="AlphaFoldDB" id="A0A2X3IVI1"/>
<protein>
    <submittedName>
        <fullName evidence="2">Uncharacterized protein</fullName>
    </submittedName>
</protein>
<dbReference type="AntiFam" id="ANF00095">
    <property type="entry name" value="Shadow ORF (opposite ABC transporters)"/>
</dbReference>
<dbReference type="EMBL" id="UASO01000010">
    <property type="protein sequence ID" value="SQC87771.1"/>
    <property type="molecule type" value="Genomic_DNA"/>
</dbReference>
<evidence type="ECO:0000313" key="3">
    <source>
        <dbReference type="Proteomes" id="UP000250675"/>
    </source>
</evidence>
<sequence length="133" mass="14657">MIRSARSAAQRQIVGDKQHGGARLATQDIEQVENALLHRDVEGAGGLVGNNQIRLQGNGDGYQHPLFHSARQLMWILVKTLFRVAETDFSEQVKNLLSALSGGEGLMQPEDLFHLLTNGFYRIERITGICGTS</sequence>
<gene>
    <name evidence="2" type="ORF">NCTC9645_05910</name>
</gene>
<reference evidence="2 3" key="1">
    <citation type="submission" date="2018-06" db="EMBL/GenBank/DDBJ databases">
        <authorList>
            <consortium name="Pathogen Informatics"/>
            <person name="Doyle S."/>
        </authorList>
    </citation>
    <scope>NUCLEOTIDE SEQUENCE [LARGE SCALE GENOMIC DNA]</scope>
    <source>
        <strain evidence="2 3">NCTC9645</strain>
    </source>
</reference>
<evidence type="ECO:0000313" key="2">
    <source>
        <dbReference type="EMBL" id="SQC87771.1"/>
    </source>
</evidence>
<proteinExistence type="predicted"/>
<accession>A0A2X3IVI1</accession>
<evidence type="ECO:0000256" key="1">
    <source>
        <dbReference type="SAM" id="MobiDB-lite"/>
    </source>
</evidence>